<feature type="non-terminal residue" evidence="1">
    <location>
        <position position="133"/>
    </location>
</feature>
<dbReference type="EMBL" id="BLLF01000527">
    <property type="protein sequence ID" value="GFH12670.1"/>
    <property type="molecule type" value="Genomic_DNA"/>
</dbReference>
<protein>
    <recommendedName>
        <fullName evidence="3">von Hippel-Lindau disease tumour suppressor beta domain-containing protein</fullName>
    </recommendedName>
</protein>
<name>A0A699YS57_HAELA</name>
<accession>A0A699YS57</accession>
<evidence type="ECO:0000313" key="2">
    <source>
        <dbReference type="Proteomes" id="UP000485058"/>
    </source>
</evidence>
<keyword evidence="2" id="KW-1185">Reference proteome</keyword>
<feature type="non-terminal residue" evidence="1">
    <location>
        <position position="1"/>
    </location>
</feature>
<sequence length="133" mass="14453">STERPPARPLQTFKGVSRLPDASDELGATWNGQKSAKTFHVFLNETTEPVDLCWFYDKVEKYRGTIEPGSNLYVGTYTFHQWKVKSKSGAMLGVHAGQSAVVTVRPSGCIITFNTATVDADGKEATSIATPKG</sequence>
<dbReference type="InterPro" id="IPR036208">
    <property type="entry name" value="VHL_sf"/>
</dbReference>
<proteinExistence type="predicted"/>
<dbReference type="Gene3D" id="2.60.40.780">
    <property type="entry name" value="von Hippel-Lindau disease tumour suppressor, beta domain"/>
    <property type="match status" value="1"/>
</dbReference>
<evidence type="ECO:0000313" key="1">
    <source>
        <dbReference type="EMBL" id="GFH12670.1"/>
    </source>
</evidence>
<evidence type="ECO:0008006" key="3">
    <source>
        <dbReference type="Google" id="ProtNLM"/>
    </source>
</evidence>
<organism evidence="1 2">
    <name type="scientific">Haematococcus lacustris</name>
    <name type="common">Green alga</name>
    <name type="synonym">Haematococcus pluvialis</name>
    <dbReference type="NCBI Taxonomy" id="44745"/>
    <lineage>
        <taxon>Eukaryota</taxon>
        <taxon>Viridiplantae</taxon>
        <taxon>Chlorophyta</taxon>
        <taxon>core chlorophytes</taxon>
        <taxon>Chlorophyceae</taxon>
        <taxon>CS clade</taxon>
        <taxon>Chlamydomonadales</taxon>
        <taxon>Haematococcaceae</taxon>
        <taxon>Haematococcus</taxon>
    </lineage>
</organism>
<reference evidence="1 2" key="1">
    <citation type="submission" date="2020-02" db="EMBL/GenBank/DDBJ databases">
        <title>Draft genome sequence of Haematococcus lacustris strain NIES-144.</title>
        <authorList>
            <person name="Morimoto D."/>
            <person name="Nakagawa S."/>
            <person name="Yoshida T."/>
            <person name="Sawayama S."/>
        </authorList>
    </citation>
    <scope>NUCLEOTIDE SEQUENCE [LARGE SCALE GENOMIC DNA]</scope>
    <source>
        <strain evidence="1 2">NIES-144</strain>
    </source>
</reference>
<comment type="caution">
    <text evidence="1">The sequence shown here is derived from an EMBL/GenBank/DDBJ whole genome shotgun (WGS) entry which is preliminary data.</text>
</comment>
<dbReference type="SUPFAM" id="SSF49468">
    <property type="entry name" value="VHL"/>
    <property type="match status" value="1"/>
</dbReference>
<dbReference type="AlphaFoldDB" id="A0A699YS57"/>
<dbReference type="Proteomes" id="UP000485058">
    <property type="component" value="Unassembled WGS sequence"/>
</dbReference>
<gene>
    <name evidence="1" type="ORF">HaLaN_08397</name>
</gene>
<dbReference type="InterPro" id="IPR037140">
    <property type="entry name" value="VHL_beta_dom_sf"/>
</dbReference>